<gene>
    <name evidence="9" type="ORF">DRI96_02570</name>
</gene>
<keyword evidence="6" id="KW-0046">Antibiotic resistance</keyword>
<reference evidence="9 10" key="1">
    <citation type="submission" date="2018-06" db="EMBL/GenBank/DDBJ databases">
        <title>Extensive metabolic versatility and redundancy in microbially diverse, dynamic hydrothermal sediments.</title>
        <authorList>
            <person name="Dombrowski N."/>
            <person name="Teske A."/>
            <person name="Baker B.J."/>
        </authorList>
    </citation>
    <scope>NUCLEOTIDE SEQUENCE [LARGE SCALE GENOMIC DNA]</scope>
    <source>
        <strain evidence="9">B19_G9</strain>
    </source>
</reference>
<keyword evidence="7" id="KW-0812">Transmembrane</keyword>
<dbReference type="GO" id="GO:0071555">
    <property type="term" value="P:cell wall organization"/>
    <property type="evidence" value="ECO:0007669"/>
    <property type="project" value="TreeGrafter"/>
</dbReference>
<dbReference type="AlphaFoldDB" id="A0A662DHY4"/>
<dbReference type="GO" id="GO:0008800">
    <property type="term" value="F:beta-lactamase activity"/>
    <property type="evidence" value="ECO:0007669"/>
    <property type="project" value="UniProtKB-EC"/>
</dbReference>
<dbReference type="InterPro" id="IPR036138">
    <property type="entry name" value="PBP_dimer_sf"/>
</dbReference>
<dbReference type="InterPro" id="IPR005311">
    <property type="entry name" value="PBP_dimer"/>
</dbReference>
<organism evidence="9 10">
    <name type="scientific">Aerophobetes bacterium</name>
    <dbReference type="NCBI Taxonomy" id="2030807"/>
    <lineage>
        <taxon>Bacteria</taxon>
        <taxon>Candidatus Aerophobota</taxon>
    </lineage>
</organism>
<keyword evidence="4" id="KW-0732">Signal</keyword>
<dbReference type="Gene3D" id="3.30.1390.30">
    <property type="entry name" value="Penicillin-binding protein 2a, domain 3"/>
    <property type="match status" value="1"/>
</dbReference>
<dbReference type="PANTHER" id="PTHR30627">
    <property type="entry name" value="PEPTIDOGLYCAN D,D-TRANSPEPTIDASE"/>
    <property type="match status" value="1"/>
</dbReference>
<dbReference type="GO" id="GO:0008658">
    <property type="term" value="F:penicillin binding"/>
    <property type="evidence" value="ECO:0007669"/>
    <property type="project" value="InterPro"/>
</dbReference>
<comment type="similarity">
    <text evidence="2">Belongs to the class-D beta-lactamase family.</text>
</comment>
<evidence type="ECO:0000256" key="5">
    <source>
        <dbReference type="ARBA" id="ARBA00022801"/>
    </source>
</evidence>
<dbReference type="GO" id="GO:0046677">
    <property type="term" value="P:response to antibiotic"/>
    <property type="evidence" value="ECO:0007669"/>
    <property type="project" value="UniProtKB-KW"/>
</dbReference>
<accession>A0A662DHY4</accession>
<dbReference type="SUPFAM" id="SSF56519">
    <property type="entry name" value="Penicillin binding protein dimerisation domain"/>
    <property type="match status" value="1"/>
</dbReference>
<evidence type="ECO:0000256" key="1">
    <source>
        <dbReference type="ARBA" id="ARBA00001526"/>
    </source>
</evidence>
<protein>
    <recommendedName>
        <fullName evidence="3">beta-lactamase</fullName>
        <ecNumber evidence="3">3.5.2.6</ecNumber>
    </recommendedName>
</protein>
<dbReference type="InterPro" id="IPR050515">
    <property type="entry name" value="Beta-lactam/transpept"/>
</dbReference>
<evidence type="ECO:0000313" key="9">
    <source>
        <dbReference type="EMBL" id="RLE13729.1"/>
    </source>
</evidence>
<dbReference type="Proteomes" id="UP000267654">
    <property type="component" value="Unassembled WGS sequence"/>
</dbReference>
<feature type="non-terminal residue" evidence="9">
    <location>
        <position position="272"/>
    </location>
</feature>
<evidence type="ECO:0000256" key="4">
    <source>
        <dbReference type="ARBA" id="ARBA00022729"/>
    </source>
</evidence>
<evidence type="ECO:0000256" key="2">
    <source>
        <dbReference type="ARBA" id="ARBA00007898"/>
    </source>
</evidence>
<comment type="caution">
    <text evidence="9">The sequence shown here is derived from an EMBL/GenBank/DDBJ whole genome shotgun (WGS) entry which is preliminary data.</text>
</comment>
<keyword evidence="7" id="KW-0472">Membrane</keyword>
<sequence>MSINYRFIEKTNLKYERRIKVLLGVILFIFLVILIRVGWLQIVEGEKFLRLSQTAHLRLIPLANPRGLIVDRNERVIADNTASFSIGVIPESLENPEKTLLKLKSIFPDIDLRKAELKVKKVKNPFRPVVLKEGIDISKVTYIEERGEEFPSVVILSQPVRSYPYGKLLSHIVGYLGEVNKNELKNLSFLGVEAGDLVGKMGIEEVYNSYLQGEKGGRQVEVDVYGRVLKTIFQKDPLPGDTVYLTIDVNIQKIAREEMGDRKGVVIIANPY</sequence>
<feature type="domain" description="Penicillin-binding protein dimerisation" evidence="8">
    <location>
        <begin position="65"/>
        <end position="231"/>
    </location>
</feature>
<comment type="catalytic activity">
    <reaction evidence="1">
        <text>a beta-lactam + H2O = a substituted beta-amino acid</text>
        <dbReference type="Rhea" id="RHEA:20401"/>
        <dbReference type="ChEBI" id="CHEBI:15377"/>
        <dbReference type="ChEBI" id="CHEBI:35627"/>
        <dbReference type="ChEBI" id="CHEBI:140347"/>
        <dbReference type="EC" id="3.5.2.6"/>
    </reaction>
</comment>
<dbReference type="EMBL" id="QMQB01000073">
    <property type="protein sequence ID" value="RLE13729.1"/>
    <property type="molecule type" value="Genomic_DNA"/>
</dbReference>
<evidence type="ECO:0000259" key="8">
    <source>
        <dbReference type="Pfam" id="PF03717"/>
    </source>
</evidence>
<keyword evidence="5" id="KW-0378">Hydrolase</keyword>
<keyword evidence="7" id="KW-1133">Transmembrane helix</keyword>
<feature type="transmembrane region" description="Helical" evidence="7">
    <location>
        <begin position="21"/>
        <end position="42"/>
    </location>
</feature>
<dbReference type="EC" id="3.5.2.6" evidence="3"/>
<dbReference type="Gene3D" id="3.90.1310.10">
    <property type="entry name" value="Penicillin-binding protein 2a (Domain 2)"/>
    <property type="match status" value="1"/>
</dbReference>
<dbReference type="Pfam" id="PF03717">
    <property type="entry name" value="PBP_dimer"/>
    <property type="match status" value="1"/>
</dbReference>
<dbReference type="PANTHER" id="PTHR30627:SF6">
    <property type="entry name" value="BETA-LACTAMASE YBXI-RELATED"/>
    <property type="match status" value="1"/>
</dbReference>
<evidence type="ECO:0000256" key="6">
    <source>
        <dbReference type="ARBA" id="ARBA00023251"/>
    </source>
</evidence>
<evidence type="ECO:0000256" key="7">
    <source>
        <dbReference type="SAM" id="Phobius"/>
    </source>
</evidence>
<evidence type="ECO:0000313" key="10">
    <source>
        <dbReference type="Proteomes" id="UP000267654"/>
    </source>
</evidence>
<name>A0A662DHY4_UNCAE</name>
<proteinExistence type="inferred from homology"/>
<evidence type="ECO:0000256" key="3">
    <source>
        <dbReference type="ARBA" id="ARBA00012865"/>
    </source>
</evidence>
<dbReference type="GO" id="GO:0005886">
    <property type="term" value="C:plasma membrane"/>
    <property type="evidence" value="ECO:0007669"/>
    <property type="project" value="TreeGrafter"/>
</dbReference>